<dbReference type="Proteomes" id="UP000193067">
    <property type="component" value="Unassembled WGS sequence"/>
</dbReference>
<dbReference type="EMBL" id="KZ084087">
    <property type="protein sequence ID" value="OSD07650.1"/>
    <property type="molecule type" value="Genomic_DNA"/>
</dbReference>
<dbReference type="AlphaFoldDB" id="A0A1Y2J2K9"/>
<sequence length="101" mass="11360">MCLRSHFALLISCMNRTVPAKLLANVYAGVPSAHDRGLRPAADMPIRWSLPHATAANSFTARLWPDGRQFTTHRTRNIALCALCMLGDLKKGRRRIPRHQD</sequence>
<organism evidence="1 2">
    <name type="scientific">Trametes coccinea (strain BRFM310)</name>
    <name type="common">Pycnoporus coccineus</name>
    <dbReference type="NCBI Taxonomy" id="1353009"/>
    <lineage>
        <taxon>Eukaryota</taxon>
        <taxon>Fungi</taxon>
        <taxon>Dikarya</taxon>
        <taxon>Basidiomycota</taxon>
        <taxon>Agaricomycotina</taxon>
        <taxon>Agaricomycetes</taxon>
        <taxon>Polyporales</taxon>
        <taxon>Polyporaceae</taxon>
        <taxon>Trametes</taxon>
    </lineage>
</organism>
<keyword evidence="2" id="KW-1185">Reference proteome</keyword>
<proteinExistence type="predicted"/>
<reference evidence="1 2" key="1">
    <citation type="journal article" date="2015" name="Biotechnol. Biofuels">
        <title>Enhanced degradation of softwood versus hardwood by the white-rot fungus Pycnoporus coccineus.</title>
        <authorList>
            <person name="Couturier M."/>
            <person name="Navarro D."/>
            <person name="Chevret D."/>
            <person name="Henrissat B."/>
            <person name="Piumi F."/>
            <person name="Ruiz-Duenas F.J."/>
            <person name="Martinez A.T."/>
            <person name="Grigoriev I.V."/>
            <person name="Riley R."/>
            <person name="Lipzen A."/>
            <person name="Berrin J.G."/>
            <person name="Master E.R."/>
            <person name="Rosso M.N."/>
        </authorList>
    </citation>
    <scope>NUCLEOTIDE SEQUENCE [LARGE SCALE GENOMIC DNA]</scope>
    <source>
        <strain evidence="1 2">BRFM310</strain>
    </source>
</reference>
<accession>A0A1Y2J2K9</accession>
<protein>
    <submittedName>
        <fullName evidence="1">Uncharacterized protein</fullName>
    </submittedName>
</protein>
<evidence type="ECO:0000313" key="1">
    <source>
        <dbReference type="EMBL" id="OSD07650.1"/>
    </source>
</evidence>
<gene>
    <name evidence="1" type="ORF">PYCCODRAFT_336542</name>
</gene>
<name>A0A1Y2J2K9_TRAC3</name>
<evidence type="ECO:0000313" key="2">
    <source>
        <dbReference type="Proteomes" id="UP000193067"/>
    </source>
</evidence>